<name>A0A835DNT5_TETSI</name>
<proteinExistence type="inferred from homology"/>
<dbReference type="InterPro" id="IPR050481">
    <property type="entry name" value="UDP-glycosyltransf_plant"/>
</dbReference>
<evidence type="ECO:0000256" key="2">
    <source>
        <dbReference type="ARBA" id="ARBA00022679"/>
    </source>
</evidence>
<dbReference type="PROSITE" id="PS00375">
    <property type="entry name" value="UDPGT"/>
    <property type="match status" value="1"/>
</dbReference>
<organism evidence="5 6">
    <name type="scientific">Tetracentron sinense</name>
    <name type="common">Spur-leaf</name>
    <dbReference type="NCBI Taxonomy" id="13715"/>
    <lineage>
        <taxon>Eukaryota</taxon>
        <taxon>Viridiplantae</taxon>
        <taxon>Streptophyta</taxon>
        <taxon>Embryophyta</taxon>
        <taxon>Tracheophyta</taxon>
        <taxon>Spermatophyta</taxon>
        <taxon>Magnoliopsida</taxon>
        <taxon>Trochodendrales</taxon>
        <taxon>Trochodendraceae</taxon>
        <taxon>Tetracentron</taxon>
    </lineage>
</organism>
<accession>A0A835DNT5</accession>
<keyword evidence="6" id="KW-1185">Reference proteome</keyword>
<dbReference type="Gene3D" id="3.40.50.2000">
    <property type="entry name" value="Glycogen Phosphorylase B"/>
    <property type="match status" value="2"/>
</dbReference>
<dbReference type="AlphaFoldDB" id="A0A835DNT5"/>
<dbReference type="OrthoDB" id="5835829at2759"/>
<dbReference type="Pfam" id="PF00201">
    <property type="entry name" value="UDPGT"/>
    <property type="match status" value="1"/>
</dbReference>
<dbReference type="GO" id="GO:0035251">
    <property type="term" value="F:UDP-glucosyltransferase activity"/>
    <property type="evidence" value="ECO:0007669"/>
    <property type="project" value="InterPro"/>
</dbReference>
<sequence>MARSTFHVVMYPWFAIGHITPFLHLANKLAKRGNKVSFFCPTRAESKLKHLNCHPTLISFVPVVVPHVEGLPHGAETTGDISVALGSLLMNAMDLTQTHIELALRHLKPDIVFFDIIHWMPALASRLGIKSIHYSVVNSAYFGYVFAPARKYSTDLLQPPPGFPPSTIKIYAHELQDFTVFTAKKKGERVSLQDRILIGMSGCDAITFRTCRELEGLYCDYIGNQFRKPVLLLGPAVPVPPTTVLEDRWAKWLSGFKAGSVVYCAFGSECTLKKEQFQQVILGLELTGLPFFAALKPPFGTETVEEALPEGFEERVEGRGVVHGGWVQQQLILGHSSVGCFVTHCGYGSLSEALVNECQLVLLPHGGDQILNARMMSGDLKVGVEVEKGEEGLFTKESVCKAVKSVMDQDSEIGTELRGNHANWRDFLLSKGFEASYFDGFIHKLEDMLGTDQREQ</sequence>
<dbReference type="PANTHER" id="PTHR48049">
    <property type="entry name" value="GLYCOSYLTRANSFERASE"/>
    <property type="match status" value="1"/>
</dbReference>
<gene>
    <name evidence="5" type="ORF">HHK36_003657</name>
</gene>
<evidence type="ECO:0000313" key="6">
    <source>
        <dbReference type="Proteomes" id="UP000655225"/>
    </source>
</evidence>
<evidence type="ECO:0000313" key="5">
    <source>
        <dbReference type="EMBL" id="KAF8411118.1"/>
    </source>
</evidence>
<evidence type="ECO:0000256" key="1">
    <source>
        <dbReference type="ARBA" id="ARBA00009995"/>
    </source>
</evidence>
<dbReference type="EMBL" id="JABCRI010000002">
    <property type="protein sequence ID" value="KAF8411118.1"/>
    <property type="molecule type" value="Genomic_DNA"/>
</dbReference>
<dbReference type="InterPro" id="IPR002213">
    <property type="entry name" value="UDP_glucos_trans"/>
</dbReference>
<comment type="similarity">
    <text evidence="1 3">Belongs to the UDP-glycosyltransferase family.</text>
</comment>
<comment type="caution">
    <text evidence="5">The sequence shown here is derived from an EMBL/GenBank/DDBJ whole genome shotgun (WGS) entry which is preliminary data.</text>
</comment>
<dbReference type="SUPFAM" id="SSF53756">
    <property type="entry name" value="UDP-Glycosyltransferase/glycogen phosphorylase"/>
    <property type="match status" value="1"/>
</dbReference>
<dbReference type="FunFam" id="3.40.50.2000:FF:000087">
    <property type="entry name" value="Glycosyltransferase"/>
    <property type="match status" value="1"/>
</dbReference>
<dbReference type="EC" id="2.4.1.-" evidence="4"/>
<dbReference type="OMA" id="LASKITW"/>
<reference evidence="5 6" key="1">
    <citation type="submission" date="2020-04" db="EMBL/GenBank/DDBJ databases">
        <title>Plant Genome Project.</title>
        <authorList>
            <person name="Zhang R.-G."/>
        </authorList>
    </citation>
    <scope>NUCLEOTIDE SEQUENCE [LARGE SCALE GENOMIC DNA]</scope>
    <source>
        <strain evidence="5">YNK0</strain>
        <tissue evidence="5">Leaf</tissue>
    </source>
</reference>
<protein>
    <recommendedName>
        <fullName evidence="4">Glycosyltransferase</fullName>
        <ecNumber evidence="4">2.4.1.-</ecNumber>
    </recommendedName>
</protein>
<evidence type="ECO:0000256" key="4">
    <source>
        <dbReference type="RuleBase" id="RU362057"/>
    </source>
</evidence>
<keyword evidence="2 3" id="KW-0808">Transferase</keyword>
<dbReference type="CDD" id="cd03784">
    <property type="entry name" value="GT1_Gtf-like"/>
    <property type="match status" value="1"/>
</dbReference>
<evidence type="ECO:0000256" key="3">
    <source>
        <dbReference type="RuleBase" id="RU003718"/>
    </source>
</evidence>
<dbReference type="PANTHER" id="PTHR48049:SF34">
    <property type="entry name" value="UDP-GLYCOSYLTRANSFERASE 79B30-LIKE"/>
    <property type="match status" value="1"/>
</dbReference>
<dbReference type="Proteomes" id="UP000655225">
    <property type="component" value="Unassembled WGS sequence"/>
</dbReference>
<dbReference type="FunFam" id="3.40.50.2000:FF:000037">
    <property type="entry name" value="Glycosyltransferase"/>
    <property type="match status" value="1"/>
</dbReference>
<dbReference type="InterPro" id="IPR035595">
    <property type="entry name" value="UDP_glycos_trans_CS"/>
</dbReference>
<keyword evidence="3" id="KW-0328">Glycosyltransferase</keyword>